<dbReference type="PROSITE" id="PS01124">
    <property type="entry name" value="HTH_ARAC_FAMILY_2"/>
    <property type="match status" value="1"/>
</dbReference>
<dbReference type="SUPFAM" id="SSF55136">
    <property type="entry name" value="Probable bacterial effector-binding domain"/>
    <property type="match status" value="1"/>
</dbReference>
<reference evidence="4 5" key="1">
    <citation type="journal article" date="2016" name="Int. J. Syst. Evol. Microbiol.">
        <title>Descriptions of Anaerotaenia torta gen. nov., sp. nov. and Anaerocolumna cellulosilytica gen. nov., sp. nov. isolated from a methanogenic reactor of cattle waste.</title>
        <authorList>
            <person name="Uek A."/>
            <person name="Ohtaki Y."/>
            <person name="Kaku N."/>
            <person name="Ueki K."/>
        </authorList>
    </citation>
    <scope>NUCLEOTIDE SEQUENCE [LARGE SCALE GENOMIC DNA]</scope>
    <source>
        <strain evidence="4 5">SN021</strain>
    </source>
</reference>
<evidence type="ECO:0000313" key="4">
    <source>
        <dbReference type="EMBL" id="BCJ95953.1"/>
    </source>
</evidence>
<keyword evidence="2" id="KW-0238">DNA-binding</keyword>
<dbReference type="InterPro" id="IPR029441">
    <property type="entry name" value="Cass2"/>
</dbReference>
<evidence type="ECO:0000256" key="2">
    <source>
        <dbReference type="ARBA" id="ARBA00023125"/>
    </source>
</evidence>
<dbReference type="GO" id="GO:0003700">
    <property type="term" value="F:DNA-binding transcription factor activity"/>
    <property type="evidence" value="ECO:0007669"/>
    <property type="project" value="InterPro"/>
</dbReference>
<name>A0A6S6QXM0_9FIRM</name>
<organism evidence="4 5">
    <name type="scientific">Anaerocolumna cellulosilytica</name>
    <dbReference type="NCBI Taxonomy" id="433286"/>
    <lineage>
        <taxon>Bacteria</taxon>
        <taxon>Bacillati</taxon>
        <taxon>Bacillota</taxon>
        <taxon>Clostridia</taxon>
        <taxon>Lachnospirales</taxon>
        <taxon>Lachnospiraceae</taxon>
        <taxon>Anaerocolumna</taxon>
    </lineage>
</organism>
<dbReference type="InterPro" id="IPR018062">
    <property type="entry name" value="HTH_AraC-typ_CS"/>
</dbReference>
<dbReference type="InterPro" id="IPR010499">
    <property type="entry name" value="AraC_E-bd"/>
</dbReference>
<dbReference type="SUPFAM" id="SSF46689">
    <property type="entry name" value="Homeodomain-like"/>
    <property type="match status" value="2"/>
</dbReference>
<dbReference type="AlphaFoldDB" id="A0A6S6QXM0"/>
<dbReference type="EMBL" id="AP023367">
    <property type="protein sequence ID" value="BCJ95953.1"/>
    <property type="molecule type" value="Genomic_DNA"/>
</dbReference>
<keyword evidence="1" id="KW-0805">Transcription regulation</keyword>
<gene>
    <name evidence="4" type="ORF">acsn021_35220</name>
</gene>
<dbReference type="RefSeq" id="WP_184092343.1">
    <property type="nucleotide sequence ID" value="NZ_AP023367.1"/>
</dbReference>
<keyword evidence="3" id="KW-0804">Transcription</keyword>
<proteinExistence type="predicted"/>
<dbReference type="InterPro" id="IPR011256">
    <property type="entry name" value="Reg_factor_effector_dom_sf"/>
</dbReference>
<dbReference type="InterPro" id="IPR009057">
    <property type="entry name" value="Homeodomain-like_sf"/>
</dbReference>
<dbReference type="SMART" id="SM00342">
    <property type="entry name" value="HTH_ARAC"/>
    <property type="match status" value="1"/>
</dbReference>
<dbReference type="InterPro" id="IPR050959">
    <property type="entry name" value="MarA-like"/>
</dbReference>
<protein>
    <submittedName>
        <fullName evidence="4">AraC family transcriptional regulator</fullName>
    </submittedName>
</protein>
<evidence type="ECO:0000313" key="5">
    <source>
        <dbReference type="Proteomes" id="UP000515561"/>
    </source>
</evidence>
<dbReference type="SMART" id="SM00871">
    <property type="entry name" value="AraC_E_bind"/>
    <property type="match status" value="1"/>
</dbReference>
<dbReference type="KEGG" id="acel:acsn021_35220"/>
<keyword evidence="5" id="KW-1185">Reference proteome</keyword>
<dbReference type="GO" id="GO:0043565">
    <property type="term" value="F:sequence-specific DNA binding"/>
    <property type="evidence" value="ECO:0007669"/>
    <property type="project" value="InterPro"/>
</dbReference>
<evidence type="ECO:0000256" key="1">
    <source>
        <dbReference type="ARBA" id="ARBA00023015"/>
    </source>
</evidence>
<dbReference type="Pfam" id="PF14526">
    <property type="entry name" value="Cass2"/>
    <property type="match status" value="1"/>
</dbReference>
<evidence type="ECO:0000256" key="3">
    <source>
        <dbReference type="ARBA" id="ARBA00023163"/>
    </source>
</evidence>
<sequence length="301" mass="34596">MEWLTKMNEALDYIENNLTEDIDFSIVAQKACCSSYNFQRMFSFITDVPLAEYIRRRRLTQAALELQNSNAKVIDVAVKYGYDSPISFSRAFANIHGITPNEAKQSGVELKAYSKISFQISIKGEKEMNYRIETKEAFDVFGIEIVASLSGEAGFVNPAELWKQSHRNGDYEGLFNASGDLPKFIQQDLCKIHGVENYRKTEGNTFPYMLCAFISESSKTDGYKIQHIPSQTYAIFPSEKFKWDEDFNVVLRNLQKRFYSEWLPTANYERVAGANFEIYGGDKESGYIELWYPVKQSNKTK</sequence>
<dbReference type="Gene3D" id="1.10.10.60">
    <property type="entry name" value="Homeodomain-like"/>
    <property type="match status" value="2"/>
</dbReference>
<dbReference type="Proteomes" id="UP000515561">
    <property type="component" value="Chromosome"/>
</dbReference>
<dbReference type="Gene3D" id="3.20.80.10">
    <property type="entry name" value="Regulatory factor, effector binding domain"/>
    <property type="match status" value="1"/>
</dbReference>
<dbReference type="PANTHER" id="PTHR47504">
    <property type="entry name" value="RIGHT ORIGIN-BINDING PROTEIN"/>
    <property type="match status" value="1"/>
</dbReference>
<dbReference type="PROSITE" id="PS00041">
    <property type="entry name" value="HTH_ARAC_FAMILY_1"/>
    <property type="match status" value="1"/>
</dbReference>
<accession>A0A6S6QXM0</accession>
<dbReference type="Pfam" id="PF12833">
    <property type="entry name" value="HTH_18"/>
    <property type="match status" value="1"/>
</dbReference>
<dbReference type="PANTHER" id="PTHR47504:SF5">
    <property type="entry name" value="RIGHT ORIGIN-BINDING PROTEIN"/>
    <property type="match status" value="1"/>
</dbReference>
<dbReference type="InterPro" id="IPR018060">
    <property type="entry name" value="HTH_AraC"/>
</dbReference>